<dbReference type="Proteomes" id="UP000319817">
    <property type="component" value="Chromosome"/>
</dbReference>
<dbReference type="Pfam" id="PF19783">
    <property type="entry name" value="DUF6268"/>
    <property type="match status" value="1"/>
</dbReference>
<reference evidence="3 4" key="1">
    <citation type="submission" date="2019-02" db="EMBL/GenBank/DDBJ databases">
        <title>Deep-cultivation of Planctomycetes and their phenomic and genomic characterization uncovers novel biology.</title>
        <authorList>
            <person name="Wiegand S."/>
            <person name="Jogler M."/>
            <person name="Boedeker C."/>
            <person name="Pinto D."/>
            <person name="Vollmers J."/>
            <person name="Rivas-Marin E."/>
            <person name="Kohn T."/>
            <person name="Peeters S.H."/>
            <person name="Heuer A."/>
            <person name="Rast P."/>
            <person name="Oberbeckmann S."/>
            <person name="Bunk B."/>
            <person name="Jeske O."/>
            <person name="Meyerdierks A."/>
            <person name="Storesund J.E."/>
            <person name="Kallscheuer N."/>
            <person name="Luecker S."/>
            <person name="Lage O.M."/>
            <person name="Pohl T."/>
            <person name="Merkel B.J."/>
            <person name="Hornburger P."/>
            <person name="Mueller R.-W."/>
            <person name="Bruemmer F."/>
            <person name="Labrenz M."/>
            <person name="Spormann A.M."/>
            <person name="Op den Camp H."/>
            <person name="Overmann J."/>
            <person name="Amann R."/>
            <person name="Jetten M.S.M."/>
            <person name="Mascher T."/>
            <person name="Medema M.H."/>
            <person name="Devos D.P."/>
            <person name="Kaster A.-K."/>
            <person name="Ovreas L."/>
            <person name="Rohde M."/>
            <person name="Galperin M.Y."/>
            <person name="Jogler C."/>
        </authorList>
    </citation>
    <scope>NUCLEOTIDE SEQUENCE [LARGE SCALE GENOMIC DNA]</scope>
    <source>
        <strain evidence="3 4">K23_9</strain>
    </source>
</reference>
<accession>A0A517NQ59</accession>
<dbReference type="EMBL" id="CP036526">
    <property type="protein sequence ID" value="QDT09258.1"/>
    <property type="molecule type" value="Genomic_DNA"/>
</dbReference>
<feature type="signal peptide" evidence="1">
    <location>
        <begin position="1"/>
        <end position="22"/>
    </location>
</feature>
<dbReference type="PROSITE" id="PS51257">
    <property type="entry name" value="PROKAR_LIPOPROTEIN"/>
    <property type="match status" value="1"/>
</dbReference>
<gene>
    <name evidence="3" type="ORF">K239x_12030</name>
</gene>
<dbReference type="InterPro" id="IPR046235">
    <property type="entry name" value="DUF6268"/>
</dbReference>
<evidence type="ECO:0000259" key="2">
    <source>
        <dbReference type="Pfam" id="PF19783"/>
    </source>
</evidence>
<keyword evidence="1" id="KW-0732">Signal</keyword>
<evidence type="ECO:0000256" key="1">
    <source>
        <dbReference type="SAM" id="SignalP"/>
    </source>
</evidence>
<proteinExistence type="predicted"/>
<feature type="chain" id="PRO_5021760726" description="DUF6268 domain-containing protein" evidence="1">
    <location>
        <begin position="23"/>
        <end position="315"/>
    </location>
</feature>
<name>A0A517NQ59_9BACT</name>
<dbReference type="AlphaFoldDB" id="A0A517NQ59"/>
<sequence length="315" mass="34457" precursor="true">MLYMMRYFLSILSLLACAFCAAQESLPGLIEFSPGSLVQSVDESCDRVSDEIELSRFKKQALQSVSVSGGFLGDVGDGLLSSSNLELSVGTGIPLGSFDNIVGVTPGFRIDWIDADAGIDVPDELYQFEIQFFYRRPISKRLSAMAIVSPSIRSDLTTSDNAFRVFALGLLNWECIPGRLTLSGGVVYLGRADLPVVPAIGVLWKPDPDTKVDLRFPVATISRRIAKDIGRSEVWTYLAGGLGGNTWAVTRANSRADELSLRDFRLTAGIEKVVDGGGGWFAETGYAFGRRIEFERDDTELKLDDAVVLQAGWRY</sequence>
<evidence type="ECO:0000313" key="4">
    <source>
        <dbReference type="Proteomes" id="UP000319817"/>
    </source>
</evidence>
<feature type="domain" description="DUF6268" evidence="2">
    <location>
        <begin position="121"/>
        <end position="226"/>
    </location>
</feature>
<evidence type="ECO:0000313" key="3">
    <source>
        <dbReference type="EMBL" id="QDT09258.1"/>
    </source>
</evidence>
<organism evidence="3 4">
    <name type="scientific">Stieleria marina</name>
    <dbReference type="NCBI Taxonomy" id="1930275"/>
    <lineage>
        <taxon>Bacteria</taxon>
        <taxon>Pseudomonadati</taxon>
        <taxon>Planctomycetota</taxon>
        <taxon>Planctomycetia</taxon>
        <taxon>Pirellulales</taxon>
        <taxon>Pirellulaceae</taxon>
        <taxon>Stieleria</taxon>
    </lineage>
</organism>
<protein>
    <recommendedName>
        <fullName evidence="2">DUF6268 domain-containing protein</fullName>
    </recommendedName>
</protein>
<keyword evidence="4" id="KW-1185">Reference proteome</keyword>